<dbReference type="InterPro" id="IPR006315">
    <property type="entry name" value="OM_autotransptr_brl_dom"/>
</dbReference>
<dbReference type="PANTHER" id="PTHR35037">
    <property type="entry name" value="C-TERMINAL REGION OF AIDA-LIKE PROTEIN"/>
    <property type="match status" value="1"/>
</dbReference>
<dbReference type="AlphaFoldDB" id="A0AAD0PHM6"/>
<proteinExistence type="predicted"/>
<dbReference type="InterPro" id="IPR003991">
    <property type="entry name" value="Pertactin_virulence_factor"/>
</dbReference>
<dbReference type="InterPro" id="IPR011050">
    <property type="entry name" value="Pectin_lyase_fold/virulence"/>
</dbReference>
<protein>
    <recommendedName>
        <fullName evidence="2">Autotransporter domain-containing protein</fullName>
    </recommendedName>
</protein>
<dbReference type="PANTHER" id="PTHR35037:SF7">
    <property type="entry name" value="AUTOTRANSPORTER"/>
    <property type="match status" value="1"/>
</dbReference>
<evidence type="ECO:0000313" key="4">
    <source>
        <dbReference type="Proteomes" id="UP000251617"/>
    </source>
</evidence>
<reference evidence="3 4" key="1">
    <citation type="submission" date="2018-06" db="EMBL/GenBank/DDBJ databases">
        <title>The genome of Pseudomonas putida NX-1, a lignin degrader.</title>
        <authorList>
            <person name="Xu Z."/>
        </authorList>
    </citation>
    <scope>NUCLEOTIDE SEQUENCE [LARGE SCALE GENOMIC DNA]</scope>
    <source>
        <strain evidence="3 4">NX-1</strain>
    </source>
</reference>
<dbReference type="SUPFAM" id="SSF103515">
    <property type="entry name" value="Autotransporter"/>
    <property type="match status" value="1"/>
</dbReference>
<dbReference type="PROSITE" id="PS51208">
    <property type="entry name" value="AUTOTRANSPORTER"/>
    <property type="match status" value="1"/>
</dbReference>
<evidence type="ECO:0000256" key="1">
    <source>
        <dbReference type="SAM" id="SignalP"/>
    </source>
</evidence>
<dbReference type="Pfam" id="PF03797">
    <property type="entry name" value="Autotransporter"/>
    <property type="match status" value="1"/>
</dbReference>
<dbReference type="EMBL" id="CP030750">
    <property type="protein sequence ID" value="AXA26887.1"/>
    <property type="molecule type" value="Genomic_DNA"/>
</dbReference>
<evidence type="ECO:0000313" key="3">
    <source>
        <dbReference type="EMBL" id="AXA26887.1"/>
    </source>
</evidence>
<accession>A0AAD0PHM6</accession>
<gene>
    <name evidence="3" type="ORF">C1S65_23270</name>
</gene>
<dbReference type="Gene3D" id="2.40.128.130">
    <property type="entry name" value="Autotransporter beta-domain"/>
    <property type="match status" value="1"/>
</dbReference>
<sequence>MTGSLILLRRHPLAATLTFTLGASLAANAADLGPGEFALVSPGDPVEDWHLGSGARLDVRPGAETGRITGFDGGQVNVEGAKVSSTDRAAISIVDGAVNLTNATVVSTGSIGMALGTLGDDTLTSTAILSGSSVRGATTGVELDSADLHARSSRIHGDRAGVVLKGGTLALHEGTVVSGGVGLEVGTPEFWQKDLSNQVVVQASLIEGLQGSAVVVRDAQVDIRVADGGQLKGANGVLLEVIEGGEASLHVSNSRLEGDIRVEQGASADITLDNAAQLRGQLHNVQQLQIGAQSRWETVADAQVGALDLRQGSVVVQSGSILRAETLQGEGTFWLDHSRLQIDSHASGSFALHLASSGHEPQGPVVGIGSGDATFDLASGPVDAGAFAHELVREGDQWSLRPQVDMRGKARLSNAGETAMAFDSSLEAASQVESRWVVGRLEKLRTNGGSAGLWMHTGTTGFDVDSAVGTRYTQRVGGFALGADTLLDDTWRVGAAVGLSHSAIGLQRGSSATLNSYFSALYAGWGDNSGYYADAALKLNLFDGTLDARAHDGRKVSGNRRQGGYGLTLETGRRLSLDQGWYVQPFVQLSAAIVQGQRSSLSNGLEVESSNQHLNMGALGIKGGRVIVLNNGLELSTHGRIAVMDNLGGTRRVSLNGHELDNRFSSGRTEMALGVSSEVLSGWTISTEVEAARGRNVDQRYGINLGLSHSF</sequence>
<dbReference type="NCBIfam" id="TIGR01414">
    <property type="entry name" value="autotrans_barl"/>
    <property type="match status" value="1"/>
</dbReference>
<feature type="chain" id="PRO_5042161022" description="Autotransporter domain-containing protein" evidence="1">
    <location>
        <begin position="30"/>
        <end position="711"/>
    </location>
</feature>
<feature type="domain" description="Autotransporter" evidence="2">
    <location>
        <begin position="446"/>
        <end position="711"/>
    </location>
</feature>
<dbReference type="InterPro" id="IPR051551">
    <property type="entry name" value="Autotransporter_adhesion"/>
</dbReference>
<dbReference type="PRINTS" id="PR01484">
    <property type="entry name" value="PRTACTNFAMLY"/>
</dbReference>
<dbReference type="SUPFAM" id="SSF51126">
    <property type="entry name" value="Pectin lyase-like"/>
    <property type="match status" value="1"/>
</dbReference>
<evidence type="ECO:0000259" key="2">
    <source>
        <dbReference type="PROSITE" id="PS51208"/>
    </source>
</evidence>
<dbReference type="InterPro" id="IPR012332">
    <property type="entry name" value="Autotransporter_pectin_lyase_C"/>
</dbReference>
<feature type="signal peptide" evidence="1">
    <location>
        <begin position="1"/>
        <end position="29"/>
    </location>
</feature>
<organism evidence="3 4">
    <name type="scientific">Pseudomonas putida</name>
    <name type="common">Arthrobacter siderocapsulatus</name>
    <dbReference type="NCBI Taxonomy" id="303"/>
    <lineage>
        <taxon>Bacteria</taxon>
        <taxon>Pseudomonadati</taxon>
        <taxon>Pseudomonadota</taxon>
        <taxon>Gammaproteobacteria</taxon>
        <taxon>Pseudomonadales</taxon>
        <taxon>Pseudomonadaceae</taxon>
        <taxon>Pseudomonas</taxon>
    </lineage>
</organism>
<dbReference type="RefSeq" id="WP_112899246.1">
    <property type="nucleotide sequence ID" value="NZ_CP030750.1"/>
</dbReference>
<keyword evidence="1" id="KW-0732">Signal</keyword>
<name>A0AAD0PHM6_PSEPU</name>
<dbReference type="Gene3D" id="2.160.20.20">
    <property type="match status" value="1"/>
</dbReference>
<dbReference type="InterPro" id="IPR036709">
    <property type="entry name" value="Autotransporte_beta_dom_sf"/>
</dbReference>
<dbReference type="SMART" id="SM00869">
    <property type="entry name" value="Autotransporter"/>
    <property type="match status" value="1"/>
</dbReference>
<dbReference type="InterPro" id="IPR005546">
    <property type="entry name" value="Autotransporte_beta"/>
</dbReference>
<dbReference type="GO" id="GO:0019867">
    <property type="term" value="C:outer membrane"/>
    <property type="evidence" value="ECO:0007669"/>
    <property type="project" value="InterPro"/>
</dbReference>
<dbReference type="Proteomes" id="UP000251617">
    <property type="component" value="Chromosome"/>
</dbReference>